<dbReference type="Pfam" id="PF07686">
    <property type="entry name" value="V-set"/>
    <property type="match status" value="1"/>
</dbReference>
<dbReference type="InterPro" id="IPR036179">
    <property type="entry name" value="Ig-like_dom_sf"/>
</dbReference>
<dbReference type="PANTHER" id="PTHR24100">
    <property type="entry name" value="BUTYROPHILIN"/>
    <property type="match status" value="1"/>
</dbReference>
<keyword evidence="2 4" id="KW-0472">Membrane</keyword>
<feature type="transmembrane region" description="Helical" evidence="4">
    <location>
        <begin position="206"/>
        <end position="228"/>
    </location>
</feature>
<keyword evidence="4" id="KW-0812">Transmembrane</keyword>
<sequence>MGSDYTHAQQVVQVNAQCGDDVTLPCAAPRPDSVDGLEWTRTDLDPYVYLLKDGVAALNKQHEAYRGRVELKDGTAALSLRNVTSKDNGKYECRYVIQGSGVSKRSIISSEPVSVVKLRVTQAGGVGACRGAEDEEDDDDDDGDKNKIRVIDEGEDHSAFMRHHYVTFGVMGAFGLVVAAITFLMIQMSNNSSLLQCNNIGSYVAFTSWIAVYLHIFPTFISVTFFGFRKWKWHRSTITHSDVFTFHMVVMELLNLVGSGLSFVRLMWRPNLSESGIGLKYFASIGVMWLHILTSVERYMAVPGEVVGGNRRVDQSKRATMYTMIYIL</sequence>
<dbReference type="InterPro" id="IPR007110">
    <property type="entry name" value="Ig-like_dom"/>
</dbReference>
<dbReference type="Proteomes" id="UP001497482">
    <property type="component" value="Chromosome 19"/>
</dbReference>
<dbReference type="AlphaFoldDB" id="A0AAV2KQW7"/>
<evidence type="ECO:0000313" key="7">
    <source>
        <dbReference type="Proteomes" id="UP001497482"/>
    </source>
</evidence>
<dbReference type="InterPro" id="IPR013783">
    <property type="entry name" value="Ig-like_fold"/>
</dbReference>
<evidence type="ECO:0000256" key="1">
    <source>
        <dbReference type="ARBA" id="ARBA00004370"/>
    </source>
</evidence>
<proteinExistence type="predicted"/>
<keyword evidence="3" id="KW-0393">Immunoglobulin domain</keyword>
<dbReference type="SMART" id="SM00409">
    <property type="entry name" value="IG"/>
    <property type="match status" value="1"/>
</dbReference>
<dbReference type="InterPro" id="IPR003599">
    <property type="entry name" value="Ig_sub"/>
</dbReference>
<name>A0AAV2KQW7_KNICA</name>
<evidence type="ECO:0000256" key="4">
    <source>
        <dbReference type="SAM" id="Phobius"/>
    </source>
</evidence>
<dbReference type="InterPro" id="IPR050504">
    <property type="entry name" value="IgSF_BTN/MOG"/>
</dbReference>
<evidence type="ECO:0000259" key="5">
    <source>
        <dbReference type="PROSITE" id="PS50835"/>
    </source>
</evidence>
<evidence type="ECO:0000313" key="6">
    <source>
        <dbReference type="EMBL" id="CAL1590993.1"/>
    </source>
</evidence>
<feature type="transmembrane region" description="Helical" evidence="4">
    <location>
        <begin position="165"/>
        <end position="186"/>
    </location>
</feature>
<protein>
    <recommendedName>
        <fullName evidence="5">Ig-like domain-containing protein</fullName>
    </recommendedName>
</protein>
<reference evidence="6 7" key="1">
    <citation type="submission" date="2024-04" db="EMBL/GenBank/DDBJ databases">
        <authorList>
            <person name="Waldvogel A.-M."/>
            <person name="Schoenle A."/>
        </authorList>
    </citation>
    <scope>NUCLEOTIDE SEQUENCE [LARGE SCALE GENOMIC DNA]</scope>
</reference>
<dbReference type="PROSITE" id="PS50835">
    <property type="entry name" value="IG_LIKE"/>
    <property type="match status" value="1"/>
</dbReference>
<gene>
    <name evidence="6" type="ORF">KC01_LOCUS20415</name>
</gene>
<dbReference type="GO" id="GO:0050852">
    <property type="term" value="P:T cell receptor signaling pathway"/>
    <property type="evidence" value="ECO:0007669"/>
    <property type="project" value="TreeGrafter"/>
</dbReference>
<dbReference type="GO" id="GO:0001817">
    <property type="term" value="P:regulation of cytokine production"/>
    <property type="evidence" value="ECO:0007669"/>
    <property type="project" value="TreeGrafter"/>
</dbReference>
<organism evidence="6 7">
    <name type="scientific">Knipowitschia caucasica</name>
    <name type="common">Caucasian dwarf goby</name>
    <name type="synonym">Pomatoschistus caucasicus</name>
    <dbReference type="NCBI Taxonomy" id="637954"/>
    <lineage>
        <taxon>Eukaryota</taxon>
        <taxon>Metazoa</taxon>
        <taxon>Chordata</taxon>
        <taxon>Craniata</taxon>
        <taxon>Vertebrata</taxon>
        <taxon>Euteleostomi</taxon>
        <taxon>Actinopterygii</taxon>
        <taxon>Neopterygii</taxon>
        <taxon>Teleostei</taxon>
        <taxon>Neoteleostei</taxon>
        <taxon>Acanthomorphata</taxon>
        <taxon>Gobiaria</taxon>
        <taxon>Gobiiformes</taxon>
        <taxon>Gobioidei</taxon>
        <taxon>Gobiidae</taxon>
        <taxon>Gobiinae</taxon>
        <taxon>Knipowitschia</taxon>
    </lineage>
</organism>
<evidence type="ECO:0000256" key="3">
    <source>
        <dbReference type="ARBA" id="ARBA00023319"/>
    </source>
</evidence>
<keyword evidence="7" id="KW-1185">Reference proteome</keyword>
<dbReference type="SUPFAM" id="SSF48726">
    <property type="entry name" value="Immunoglobulin"/>
    <property type="match status" value="1"/>
</dbReference>
<comment type="subcellular location">
    <subcellularLocation>
        <location evidence="1">Membrane</location>
    </subcellularLocation>
</comment>
<dbReference type="PANTHER" id="PTHR24100:SF151">
    <property type="entry name" value="ICOS LIGAND"/>
    <property type="match status" value="1"/>
</dbReference>
<keyword evidence="4" id="KW-1133">Transmembrane helix</keyword>
<feature type="domain" description="Ig-like" evidence="5">
    <location>
        <begin position="19"/>
        <end position="109"/>
    </location>
</feature>
<dbReference type="GO" id="GO:0009897">
    <property type="term" value="C:external side of plasma membrane"/>
    <property type="evidence" value="ECO:0007669"/>
    <property type="project" value="TreeGrafter"/>
</dbReference>
<dbReference type="InterPro" id="IPR013106">
    <property type="entry name" value="Ig_V-set"/>
</dbReference>
<dbReference type="EMBL" id="OZ035841">
    <property type="protein sequence ID" value="CAL1590993.1"/>
    <property type="molecule type" value="Genomic_DNA"/>
</dbReference>
<evidence type="ECO:0000256" key="2">
    <source>
        <dbReference type="ARBA" id="ARBA00023136"/>
    </source>
</evidence>
<accession>A0AAV2KQW7</accession>
<dbReference type="GO" id="GO:0005102">
    <property type="term" value="F:signaling receptor binding"/>
    <property type="evidence" value="ECO:0007669"/>
    <property type="project" value="TreeGrafter"/>
</dbReference>
<dbReference type="Gene3D" id="2.60.40.10">
    <property type="entry name" value="Immunoglobulins"/>
    <property type="match status" value="1"/>
</dbReference>